<evidence type="ECO:0000256" key="1">
    <source>
        <dbReference type="ARBA" id="ARBA00038349"/>
    </source>
</evidence>
<dbReference type="InterPro" id="IPR011009">
    <property type="entry name" value="Kinase-like_dom_sf"/>
</dbReference>
<dbReference type="InterPro" id="IPR051177">
    <property type="entry name" value="CIK-Related_Protein"/>
</dbReference>
<evidence type="ECO:0000256" key="2">
    <source>
        <dbReference type="SAM" id="MobiDB-lite"/>
    </source>
</evidence>
<dbReference type="GO" id="GO:0005524">
    <property type="term" value="F:ATP binding"/>
    <property type="evidence" value="ECO:0007669"/>
    <property type="project" value="InterPro"/>
</dbReference>
<feature type="compositionally biased region" description="Low complexity" evidence="2">
    <location>
        <begin position="1"/>
        <end position="23"/>
    </location>
</feature>
<dbReference type="EMBL" id="BDGG01000014">
    <property type="protein sequence ID" value="GAV07256.1"/>
    <property type="molecule type" value="Genomic_DNA"/>
</dbReference>
<dbReference type="Gene3D" id="1.10.510.10">
    <property type="entry name" value="Transferase(Phosphotransferase) domain 1"/>
    <property type="match status" value="1"/>
</dbReference>
<dbReference type="SMART" id="SM00220">
    <property type="entry name" value="S_TKc"/>
    <property type="match status" value="1"/>
</dbReference>
<gene>
    <name evidence="4" type="primary">RvY_17117-1</name>
    <name evidence="4" type="synonym">RvY_17117.1</name>
    <name evidence="4" type="ORF">RvY_17117</name>
</gene>
<dbReference type="Pfam" id="PF00069">
    <property type="entry name" value="Pkinase"/>
    <property type="match status" value="1"/>
</dbReference>
<evidence type="ECO:0000313" key="4">
    <source>
        <dbReference type="EMBL" id="GAV07256.1"/>
    </source>
</evidence>
<accession>A0A1D1W1W8</accession>
<proteinExistence type="inferred from homology"/>
<dbReference type="STRING" id="947166.A0A1D1W1W8"/>
<feature type="domain" description="Protein kinase" evidence="3">
    <location>
        <begin position="70"/>
        <end position="359"/>
    </location>
</feature>
<dbReference type="Gene3D" id="3.30.200.20">
    <property type="entry name" value="Phosphorylase Kinase, domain 1"/>
    <property type="match status" value="1"/>
</dbReference>
<evidence type="ECO:0000313" key="5">
    <source>
        <dbReference type="Proteomes" id="UP000186922"/>
    </source>
</evidence>
<organism evidence="4 5">
    <name type="scientific">Ramazzottius varieornatus</name>
    <name type="common">Water bear</name>
    <name type="synonym">Tardigrade</name>
    <dbReference type="NCBI Taxonomy" id="947166"/>
    <lineage>
        <taxon>Eukaryota</taxon>
        <taxon>Metazoa</taxon>
        <taxon>Ecdysozoa</taxon>
        <taxon>Tardigrada</taxon>
        <taxon>Eutardigrada</taxon>
        <taxon>Parachela</taxon>
        <taxon>Hypsibioidea</taxon>
        <taxon>Ramazzottiidae</taxon>
        <taxon>Ramazzottius</taxon>
    </lineage>
</organism>
<evidence type="ECO:0000259" key="3">
    <source>
        <dbReference type="PROSITE" id="PS50011"/>
    </source>
</evidence>
<dbReference type="InterPro" id="IPR011989">
    <property type="entry name" value="ARM-like"/>
</dbReference>
<sequence>MLRPSSSSSNNGTPSSSRKCSVTSGGGGPTVGDNGAAVPTTAQLLSKTLQQTPSPQITAHFPSNSMLEFGDHLGYYGPEGAWKIHEGHRRSTNEAVSIFIFEKRTAEKLHKPKRKGTITELYKKGFRQLERIQHARFFKTLCPLEETPDALLVVGEAVIGSLSDIIGNERISSYRSPERMTECPLLDLEIKCGLWQITEGLIHLHTSEHCMHGNLCPESILVSINGTWKLAGLEFAEKSHGSHVDAFDSIRWSSKFPKLGQPNLNFIAPEVQLQATCSTTSDLFSLGMTICAIYNQGKSLLQCDHNPALYETQLNELVLHNQEFVMQMPVSLQEAVEQLLQRDPHDRPTAQMFSMMKYFTDPALTCLRRLELLDQMFPSQKAEFCPILRDTMHAIPRKLWQSRVLPALKKDLANRDFAPFGIYPLSYMIEHSDKLDYAEIYRPAVEHIFQEADKSLQTQVILLRNLSTFAKFAPPDEIQQLLVPILENALQSHNPEILVSPQRKE</sequence>
<dbReference type="GO" id="GO:0004672">
    <property type="term" value="F:protein kinase activity"/>
    <property type="evidence" value="ECO:0007669"/>
    <property type="project" value="InterPro"/>
</dbReference>
<protein>
    <recommendedName>
        <fullName evidence="3">Protein kinase domain-containing protein</fullName>
    </recommendedName>
</protein>
<keyword evidence="5" id="KW-1185">Reference proteome</keyword>
<dbReference type="AlphaFoldDB" id="A0A1D1W1W8"/>
<reference evidence="4 5" key="1">
    <citation type="journal article" date="2016" name="Nat. Commun.">
        <title>Extremotolerant tardigrade genome and improved radiotolerance of human cultured cells by tardigrade-unique protein.</title>
        <authorList>
            <person name="Hashimoto T."/>
            <person name="Horikawa D.D."/>
            <person name="Saito Y."/>
            <person name="Kuwahara H."/>
            <person name="Kozuka-Hata H."/>
            <person name="Shin-I T."/>
            <person name="Minakuchi Y."/>
            <person name="Ohishi K."/>
            <person name="Motoyama A."/>
            <person name="Aizu T."/>
            <person name="Enomoto A."/>
            <person name="Kondo K."/>
            <person name="Tanaka S."/>
            <person name="Hara Y."/>
            <person name="Koshikawa S."/>
            <person name="Sagara H."/>
            <person name="Miura T."/>
            <person name="Yokobori S."/>
            <person name="Miyagawa K."/>
            <person name="Suzuki Y."/>
            <person name="Kubo T."/>
            <person name="Oyama M."/>
            <person name="Kohara Y."/>
            <person name="Fujiyama A."/>
            <person name="Arakawa K."/>
            <person name="Katayama T."/>
            <person name="Toyoda A."/>
            <person name="Kunieda T."/>
        </authorList>
    </citation>
    <scope>NUCLEOTIDE SEQUENCE [LARGE SCALE GENOMIC DNA]</scope>
    <source>
        <strain evidence="4 5">YOKOZUNA-1</strain>
    </source>
</reference>
<dbReference type="Gene3D" id="1.25.10.10">
    <property type="entry name" value="Leucine-rich Repeat Variant"/>
    <property type="match status" value="1"/>
</dbReference>
<comment type="similarity">
    <text evidence="1">Belongs to the protein kinase superfamily.</text>
</comment>
<comment type="caution">
    <text evidence="4">The sequence shown here is derived from an EMBL/GenBank/DDBJ whole genome shotgun (WGS) entry which is preliminary data.</text>
</comment>
<feature type="region of interest" description="Disordered" evidence="2">
    <location>
        <begin position="1"/>
        <end position="37"/>
    </location>
</feature>
<dbReference type="SUPFAM" id="SSF56112">
    <property type="entry name" value="Protein kinase-like (PK-like)"/>
    <property type="match status" value="1"/>
</dbReference>
<dbReference type="InterPro" id="IPR000719">
    <property type="entry name" value="Prot_kinase_dom"/>
</dbReference>
<dbReference type="PROSITE" id="PS50011">
    <property type="entry name" value="PROTEIN_KINASE_DOM"/>
    <property type="match status" value="1"/>
</dbReference>
<dbReference type="PANTHER" id="PTHR12984">
    <property type="entry name" value="SCY1-RELATED S/T PROTEIN KINASE-LIKE"/>
    <property type="match status" value="1"/>
</dbReference>
<dbReference type="OrthoDB" id="79687at2759"/>
<name>A0A1D1W1W8_RAMVA</name>
<dbReference type="CDD" id="cd14011">
    <property type="entry name" value="PK_SCY1_like"/>
    <property type="match status" value="1"/>
</dbReference>
<dbReference type="Proteomes" id="UP000186922">
    <property type="component" value="Unassembled WGS sequence"/>
</dbReference>
<dbReference type="PANTHER" id="PTHR12984:SF16">
    <property type="entry name" value="BLACK MATCH, ISOFORM H"/>
    <property type="match status" value="1"/>
</dbReference>